<dbReference type="Pfam" id="PF17681">
    <property type="entry name" value="GCP_N_terminal"/>
    <property type="match status" value="1"/>
</dbReference>
<feature type="domain" description="Gamma tubulin complex component protein N-terminal" evidence="11">
    <location>
        <begin position="2"/>
        <end position="347"/>
    </location>
</feature>
<dbReference type="GO" id="GO:0051321">
    <property type="term" value="P:meiotic cell cycle"/>
    <property type="evidence" value="ECO:0007669"/>
    <property type="project" value="TreeGrafter"/>
</dbReference>
<reference evidence="12" key="1">
    <citation type="submission" date="2025-08" db="UniProtKB">
        <authorList>
            <consortium name="Ensembl"/>
        </authorList>
    </citation>
    <scope>IDENTIFICATION</scope>
</reference>
<dbReference type="GO" id="GO:0000930">
    <property type="term" value="C:gamma-tubulin complex"/>
    <property type="evidence" value="ECO:0007669"/>
    <property type="project" value="TreeGrafter"/>
</dbReference>
<dbReference type="InterPro" id="IPR007259">
    <property type="entry name" value="GCP"/>
</dbReference>
<feature type="region of interest" description="Disordered" evidence="9">
    <location>
        <begin position="424"/>
        <end position="447"/>
    </location>
</feature>
<dbReference type="GO" id="GO:0007020">
    <property type="term" value="P:microtubule nucleation"/>
    <property type="evidence" value="ECO:0007669"/>
    <property type="project" value="InterPro"/>
</dbReference>
<keyword evidence="4 8" id="KW-0493">Microtubule</keyword>
<dbReference type="Gene3D" id="1.20.120.1900">
    <property type="entry name" value="Gamma-tubulin complex, C-terminal domain"/>
    <property type="match status" value="1"/>
</dbReference>
<evidence type="ECO:0000313" key="13">
    <source>
        <dbReference type="Proteomes" id="UP000261380"/>
    </source>
</evidence>
<feature type="domain" description="Gamma tubulin complex component C-terminal" evidence="10">
    <location>
        <begin position="350"/>
        <end position="578"/>
    </location>
</feature>
<dbReference type="GO" id="GO:0005874">
    <property type="term" value="C:microtubule"/>
    <property type="evidence" value="ECO:0007669"/>
    <property type="project" value="UniProtKB-KW"/>
</dbReference>
<dbReference type="GO" id="GO:0005813">
    <property type="term" value="C:centrosome"/>
    <property type="evidence" value="ECO:0007669"/>
    <property type="project" value="UniProtKB-SubCell"/>
</dbReference>
<comment type="similarity">
    <text evidence="2 8">Belongs to the TUBGCP family.</text>
</comment>
<dbReference type="FunFam" id="1.20.120.1900:FF:000001">
    <property type="entry name" value="Gamma-tubulin complex component"/>
    <property type="match status" value="1"/>
</dbReference>
<evidence type="ECO:0000256" key="2">
    <source>
        <dbReference type="ARBA" id="ARBA00010337"/>
    </source>
</evidence>
<protein>
    <recommendedName>
        <fullName evidence="8">Gamma-tubulin complex component</fullName>
    </recommendedName>
</protein>
<evidence type="ECO:0000256" key="3">
    <source>
        <dbReference type="ARBA" id="ARBA00022490"/>
    </source>
</evidence>
<dbReference type="InterPro" id="IPR041470">
    <property type="entry name" value="GCP_N"/>
</dbReference>
<evidence type="ECO:0000259" key="11">
    <source>
        <dbReference type="Pfam" id="PF17681"/>
    </source>
</evidence>
<evidence type="ECO:0000256" key="5">
    <source>
        <dbReference type="ARBA" id="ARBA00023212"/>
    </source>
</evidence>
<dbReference type="AlphaFoldDB" id="A0A3B5L738"/>
<dbReference type="Ensembl" id="ENSXCOT00000003638.1">
    <property type="protein sequence ID" value="ENSXCOP00000003599.1"/>
    <property type="gene ID" value="ENSXCOG00000002840.1"/>
</dbReference>
<evidence type="ECO:0000256" key="8">
    <source>
        <dbReference type="RuleBase" id="RU363050"/>
    </source>
</evidence>
<evidence type="ECO:0000256" key="1">
    <source>
        <dbReference type="ARBA" id="ARBA00004300"/>
    </source>
</evidence>
<dbReference type="InterPro" id="IPR042241">
    <property type="entry name" value="GCP_C_sf"/>
</dbReference>
<evidence type="ECO:0000256" key="9">
    <source>
        <dbReference type="SAM" id="MobiDB-lite"/>
    </source>
</evidence>
<comment type="function">
    <text evidence="6">Component of the gamma-tubulin ring complex (gTuRC) which mediates microtubule nucleation. The gTuRC regulates the minus-end nucleation of alpha-beta tubulin heterodimers that grow into microtubule protafilaments, a critical step in centrosome duplication and spindle formation.</text>
</comment>
<dbReference type="GO" id="GO:0051011">
    <property type="term" value="F:microtubule minus-end binding"/>
    <property type="evidence" value="ECO:0007669"/>
    <property type="project" value="TreeGrafter"/>
</dbReference>
<evidence type="ECO:0000256" key="4">
    <source>
        <dbReference type="ARBA" id="ARBA00022701"/>
    </source>
</evidence>
<dbReference type="GO" id="GO:0060221">
    <property type="term" value="P:retinal rod cell differentiation"/>
    <property type="evidence" value="ECO:0007669"/>
    <property type="project" value="Ensembl"/>
</dbReference>
<dbReference type="Proteomes" id="UP000261380">
    <property type="component" value="Unplaced"/>
</dbReference>
<dbReference type="Pfam" id="PF04130">
    <property type="entry name" value="GCP_C_terminal"/>
    <property type="match status" value="1"/>
</dbReference>
<keyword evidence="3 8" id="KW-0963">Cytoplasm</keyword>
<dbReference type="GO" id="GO:0031122">
    <property type="term" value="P:cytoplasmic microtubule organization"/>
    <property type="evidence" value="ECO:0007669"/>
    <property type="project" value="TreeGrafter"/>
</dbReference>
<comment type="subcellular location">
    <subcellularLocation>
        <location evidence="1">Cytoplasm</location>
        <location evidence="1">Cytoskeleton</location>
        <location evidence="1">Microtubule organizing center</location>
        <location evidence="1">Centrosome</location>
    </subcellularLocation>
</comment>
<dbReference type="PANTHER" id="PTHR19302:SF27">
    <property type="entry name" value="GAMMA-TUBULIN COMPLEX COMPONENT 4"/>
    <property type="match status" value="1"/>
</dbReference>
<dbReference type="GO" id="GO:0042670">
    <property type="term" value="P:retinal cone cell differentiation"/>
    <property type="evidence" value="ECO:0007669"/>
    <property type="project" value="Ensembl"/>
</dbReference>
<dbReference type="GO" id="GO:0000278">
    <property type="term" value="P:mitotic cell cycle"/>
    <property type="evidence" value="ECO:0007669"/>
    <property type="project" value="TreeGrafter"/>
</dbReference>
<evidence type="ECO:0000256" key="6">
    <source>
        <dbReference type="ARBA" id="ARBA00093416"/>
    </source>
</evidence>
<dbReference type="GO" id="GO:0043015">
    <property type="term" value="F:gamma-tubulin binding"/>
    <property type="evidence" value="ECO:0007669"/>
    <property type="project" value="InterPro"/>
</dbReference>
<evidence type="ECO:0000256" key="7">
    <source>
        <dbReference type="ARBA" id="ARBA00093547"/>
    </source>
</evidence>
<accession>A0A3B5L738</accession>
<evidence type="ECO:0000313" key="12">
    <source>
        <dbReference type="Ensembl" id="ENSXCOP00000003599.1"/>
    </source>
</evidence>
<evidence type="ECO:0000259" key="10">
    <source>
        <dbReference type="Pfam" id="PF04130"/>
    </source>
</evidence>
<dbReference type="STRING" id="32473.ENSXCOP00000003599"/>
<organism evidence="12 13">
    <name type="scientific">Xiphophorus couchianus</name>
    <name type="common">Monterrey platyfish</name>
    <dbReference type="NCBI Taxonomy" id="32473"/>
    <lineage>
        <taxon>Eukaryota</taxon>
        <taxon>Metazoa</taxon>
        <taxon>Chordata</taxon>
        <taxon>Craniata</taxon>
        <taxon>Vertebrata</taxon>
        <taxon>Euteleostomi</taxon>
        <taxon>Actinopterygii</taxon>
        <taxon>Neopterygii</taxon>
        <taxon>Teleostei</taxon>
        <taxon>Neoteleostei</taxon>
        <taxon>Acanthomorphata</taxon>
        <taxon>Ovalentaria</taxon>
        <taxon>Atherinomorphae</taxon>
        <taxon>Cyprinodontiformes</taxon>
        <taxon>Poeciliidae</taxon>
        <taxon>Poeciliinae</taxon>
        <taxon>Xiphophorus</taxon>
    </lineage>
</organism>
<comment type="subunit">
    <text evidence="7">Component of the gamma-tubulin ring complex (gTuRC) consisting of TUBGCP2, TUBGCP3, TUBGCP4, TUBGCP5 and TUBGCP6 and gamma-tubulin TUBG1 or TUBG2. TUBGCP2, TUBGCP3, TUBGCP4, TUBGCP5 and TUBGCP6 assemble in a 5:5:2:1:1 stoichiometry; each is associated with a gamma-tubulin, thereby arranging 14 gamma-tubulins in a helical manner. Gamma-tubulin at the first position is blocked by TUBGCP3 at the last position, allowing 13 protafilaments to grow into a microtubule. The gTuRC (via TUBGCP3 and TUBGCP6) interacts with ACTB and MZT1; the interactions form a luminal bridge that stabilizes the initial structure during complex assembly. The gTuRC (via TUBGCP2) interacts with MZT2A/MZT2B and CDK5RAP2 (via CM1 motif); the interactions play a role in gTuRC activation. Interacts with NINL. Interacts with ATF5; the ATF5:PCNT:polyglutamylated tubulin (PGT) tripartite unites the mother centriole and the pericentriolar material (PCM) in the centrosome.</text>
</comment>
<name>A0A3B5L738_9TELE</name>
<dbReference type="GO" id="GO:0051225">
    <property type="term" value="P:spindle assembly"/>
    <property type="evidence" value="ECO:0007669"/>
    <property type="project" value="TreeGrafter"/>
</dbReference>
<proteinExistence type="inferred from homology"/>
<keyword evidence="13" id="KW-1185">Reference proteome</keyword>
<dbReference type="PANTHER" id="PTHR19302">
    <property type="entry name" value="GAMMA TUBULIN COMPLEX PROTEIN"/>
    <property type="match status" value="1"/>
</dbReference>
<reference evidence="12" key="2">
    <citation type="submission" date="2025-09" db="UniProtKB">
        <authorList>
            <consortium name="Ensembl"/>
        </authorList>
    </citation>
    <scope>IDENTIFICATION</scope>
</reference>
<dbReference type="GeneTree" id="ENSGT00940000156677"/>
<dbReference type="InterPro" id="IPR040457">
    <property type="entry name" value="GCP_C"/>
</dbReference>
<dbReference type="GO" id="GO:0000922">
    <property type="term" value="C:spindle pole"/>
    <property type="evidence" value="ECO:0007669"/>
    <property type="project" value="InterPro"/>
</dbReference>
<keyword evidence="5 8" id="KW-0206">Cytoskeleton</keyword>
<sequence>MIHELLLALSGYPGTIFTWNKRTGLQVSQDLPFLHPSETSVLNRLCKLGSDYIRFTEFIEQHTGHVHQQEHHTNQPNQTGLHGIHLRAFCTGLDSMLQPYRQALLDLEQEFLGDPHLTISHVNYKLDQFQLLFPSVIVVVETIKSQKIHGCQILETVYKHSCGGLPPVRMALEKILAVCHGVMYKQLAAWMLHGLLLDQSEEFFIKQGPSAGGAAANQDEEEEDLGLGGLSGKQLRELQDLRLIEEENMLAPSLQQFSLRTEMLPSYIPIRVAEKILFVGESVQMFENHNHSPSRAGSILKHQEDAFAAELHRLKQQPLFSLVDFENVIDGIRSTVAEHLWTLMVEEADLLEQLKIVKDFYLLGRGELYQVFIDLAQQMLKAPPTAVTEHDVNVAFQQAAHKVLLDDDNLLPLLHLTVDYQGKDAKEASGPRDGAIPPQDSSPREAPPTGWAALGLAYKVQWPLHILFTPAVLEKYNVVFRYLLSVRRVQSQLQHCWALQMQRKHLKSSQSDAVKWRLRNHMVFLIDNLQYYLQVDVLESQFTQLLQQINSTRDFESIRLAHDHFLSNLLAQSFILLKPVRHLCCFCSEHINDSLKIKSSTTPYYPNQVGVNCLCCICFENILES</sequence>